<evidence type="ECO:0000313" key="7">
    <source>
        <dbReference type="Proteomes" id="UP001153076"/>
    </source>
</evidence>
<dbReference type="Gene3D" id="3.40.50.720">
    <property type="entry name" value="NAD(P)-binding Rossmann-like Domain"/>
    <property type="match status" value="1"/>
</dbReference>
<dbReference type="EMBL" id="JAKOGI010000709">
    <property type="protein sequence ID" value="KAJ8431195.1"/>
    <property type="molecule type" value="Genomic_DNA"/>
</dbReference>
<feature type="domain" description="D-isomer specific 2-hydroxyacid dehydrogenase NAD-binding" evidence="5">
    <location>
        <begin position="42"/>
        <end position="88"/>
    </location>
</feature>
<evidence type="ECO:0000313" key="6">
    <source>
        <dbReference type="EMBL" id="KAJ8431195.1"/>
    </source>
</evidence>
<dbReference type="SUPFAM" id="SSF51735">
    <property type="entry name" value="NAD(P)-binding Rossmann-fold domains"/>
    <property type="match status" value="1"/>
</dbReference>
<accession>A0A9Q1JUA7</accession>
<dbReference type="AlphaFoldDB" id="A0A9Q1JUA7"/>
<dbReference type="PANTHER" id="PTHR42683">
    <property type="entry name" value="ALDEHYDE REDUCTASE"/>
    <property type="match status" value="1"/>
</dbReference>
<protein>
    <recommendedName>
        <fullName evidence="5">D-isomer specific 2-hydroxyacid dehydrogenase NAD-binding domain-containing protein</fullName>
    </recommendedName>
</protein>
<evidence type="ECO:0000256" key="2">
    <source>
        <dbReference type="ARBA" id="ARBA00022833"/>
    </source>
</evidence>
<evidence type="ECO:0000256" key="4">
    <source>
        <dbReference type="SAM" id="MobiDB-lite"/>
    </source>
</evidence>
<proteinExistence type="predicted"/>
<evidence type="ECO:0000256" key="3">
    <source>
        <dbReference type="ARBA" id="ARBA00023002"/>
    </source>
</evidence>
<keyword evidence="2" id="KW-0862">Zinc</keyword>
<gene>
    <name evidence="6" type="ORF">Cgig2_008469</name>
</gene>
<dbReference type="Pfam" id="PF02826">
    <property type="entry name" value="2-Hacid_dh_C"/>
    <property type="match status" value="1"/>
</dbReference>
<dbReference type="OrthoDB" id="1879366at2759"/>
<dbReference type="GO" id="GO:0051287">
    <property type="term" value="F:NAD binding"/>
    <property type="evidence" value="ECO:0007669"/>
    <property type="project" value="InterPro"/>
</dbReference>
<dbReference type="GO" id="GO:0016616">
    <property type="term" value="F:oxidoreductase activity, acting on the CH-OH group of donors, NAD or NADP as acceptor"/>
    <property type="evidence" value="ECO:0007669"/>
    <property type="project" value="InterPro"/>
</dbReference>
<keyword evidence="7" id="KW-1185">Reference proteome</keyword>
<feature type="region of interest" description="Disordered" evidence="4">
    <location>
        <begin position="164"/>
        <end position="183"/>
    </location>
</feature>
<dbReference type="InterPro" id="IPR006140">
    <property type="entry name" value="D-isomer_DH_NAD-bd"/>
</dbReference>
<keyword evidence="3" id="KW-0560">Oxidoreductase</keyword>
<dbReference type="Gene3D" id="3.90.180.10">
    <property type="entry name" value="Medium-chain alcohol dehydrogenases, catalytic domain"/>
    <property type="match status" value="1"/>
</dbReference>
<organism evidence="6 7">
    <name type="scientific">Carnegiea gigantea</name>
    <dbReference type="NCBI Taxonomy" id="171969"/>
    <lineage>
        <taxon>Eukaryota</taxon>
        <taxon>Viridiplantae</taxon>
        <taxon>Streptophyta</taxon>
        <taxon>Embryophyta</taxon>
        <taxon>Tracheophyta</taxon>
        <taxon>Spermatophyta</taxon>
        <taxon>Magnoliopsida</taxon>
        <taxon>eudicotyledons</taxon>
        <taxon>Gunneridae</taxon>
        <taxon>Pentapetalae</taxon>
        <taxon>Caryophyllales</taxon>
        <taxon>Cactineae</taxon>
        <taxon>Cactaceae</taxon>
        <taxon>Cactoideae</taxon>
        <taxon>Echinocereeae</taxon>
        <taxon>Carnegiea</taxon>
    </lineage>
</organism>
<dbReference type="Proteomes" id="UP001153076">
    <property type="component" value="Unassembled WGS sequence"/>
</dbReference>
<evidence type="ECO:0000259" key="5">
    <source>
        <dbReference type="Pfam" id="PF02826"/>
    </source>
</evidence>
<dbReference type="InterPro" id="IPR036291">
    <property type="entry name" value="NAD(P)-bd_dom_sf"/>
</dbReference>
<keyword evidence="1" id="KW-0479">Metal-binding</keyword>
<reference evidence="6" key="1">
    <citation type="submission" date="2022-04" db="EMBL/GenBank/DDBJ databases">
        <title>Carnegiea gigantea Genome sequencing and assembly v2.</title>
        <authorList>
            <person name="Copetti D."/>
            <person name="Sanderson M.J."/>
            <person name="Burquez A."/>
            <person name="Wojciechowski M.F."/>
        </authorList>
    </citation>
    <scope>NUCLEOTIDE SEQUENCE</scope>
    <source>
        <strain evidence="6">SGP5-SGP5p</strain>
        <tissue evidence="6">Aerial part</tissue>
    </source>
</reference>
<name>A0A9Q1JUA7_9CARY</name>
<comment type="caution">
    <text evidence="6">The sequence shown here is derived from an EMBL/GenBank/DDBJ whole genome shotgun (WGS) entry which is preliminary data.</text>
</comment>
<dbReference type="GO" id="GO:0046872">
    <property type="term" value="F:metal ion binding"/>
    <property type="evidence" value="ECO:0007669"/>
    <property type="project" value="UniProtKB-KW"/>
</dbReference>
<sequence>MTAYIRYVVHVPENLPMDAAAPLLCAGITVYSPMKDNNLLDSSGSPKKVGIVGLGGLGHVAVKFAKAFGHHVTVISTSPSKEEEAKHRLAAHDFIVSTDPSQMQVLSFSAFANSFFSPPFFSPWPGRGMVGVGVLAGAAIGGSRACVMGWVAVAGGRWLLGWTTGERSGPESAGEGSGLGTREGDVGLGALQSGLDREEAWLGWEEGPTAATWSAKIGVAWGATTS</sequence>
<evidence type="ECO:0000256" key="1">
    <source>
        <dbReference type="ARBA" id="ARBA00022723"/>
    </source>
</evidence>
<dbReference type="InterPro" id="IPR047109">
    <property type="entry name" value="CAD-like"/>
</dbReference>